<name>A0A7J7JRA0_BUGNE</name>
<gene>
    <name evidence="1" type="ORF">EB796_012845</name>
</gene>
<protein>
    <submittedName>
        <fullName evidence="1">Uncharacterized protein</fullName>
    </submittedName>
</protein>
<evidence type="ECO:0000313" key="2">
    <source>
        <dbReference type="Proteomes" id="UP000593567"/>
    </source>
</evidence>
<accession>A0A7J7JRA0</accession>
<organism evidence="1 2">
    <name type="scientific">Bugula neritina</name>
    <name type="common">Brown bryozoan</name>
    <name type="synonym">Sertularia neritina</name>
    <dbReference type="NCBI Taxonomy" id="10212"/>
    <lineage>
        <taxon>Eukaryota</taxon>
        <taxon>Metazoa</taxon>
        <taxon>Spiralia</taxon>
        <taxon>Lophotrochozoa</taxon>
        <taxon>Bryozoa</taxon>
        <taxon>Gymnolaemata</taxon>
        <taxon>Cheilostomatida</taxon>
        <taxon>Flustrina</taxon>
        <taxon>Buguloidea</taxon>
        <taxon>Bugulidae</taxon>
        <taxon>Bugula</taxon>
    </lineage>
</organism>
<keyword evidence="2" id="KW-1185">Reference proteome</keyword>
<dbReference type="EMBL" id="VXIV02001900">
    <property type="protein sequence ID" value="KAF6028860.1"/>
    <property type="molecule type" value="Genomic_DNA"/>
</dbReference>
<dbReference type="InterPro" id="IPR016024">
    <property type="entry name" value="ARM-type_fold"/>
</dbReference>
<proteinExistence type="predicted"/>
<dbReference type="AlphaFoldDB" id="A0A7J7JRA0"/>
<reference evidence="1" key="1">
    <citation type="submission" date="2020-06" db="EMBL/GenBank/DDBJ databases">
        <title>Draft genome of Bugula neritina, a colonial animal packing powerful symbionts and potential medicines.</title>
        <authorList>
            <person name="Rayko M."/>
        </authorList>
    </citation>
    <scope>NUCLEOTIDE SEQUENCE [LARGE SCALE GENOMIC DNA]</scope>
    <source>
        <strain evidence="1">Kwan_BN1</strain>
    </source>
</reference>
<sequence length="398" mass="45318">MENVYVKEELVNLRRCLWENAVQFLASSASGVLQACYIDILLIWRNKSDWSPLGQDLELWVHSVLSGPRKQTPGAALLVEKCSLLYQYIAGCESWLAAWLVQEIISLENCQTSYELRFYTQLVDMLVQCLKVSGMLVPSARLRVLHSTLADDTSARYLLISLLVRDCVPTNECELLKWSEPDVGEDIHTNVCDCIDVIVSSFELQQFSQHNILQLMDILLSLLHNEQPEVRIRCSVSVTNLSRLARSLLHNTCVGSTSIYHLYDIHPPSDTPVHFNIAVQQVLGLLPLLLNVDTTLWVRWLLNHMHSNMTHFTDLIHQPDKVSKMFFQEELNVFYERTILVKAVVALLCSALSTGLVFDAPKVERIESVLPEGMQQSYRELLSCYQQLSDYCASSKCQ</sequence>
<comment type="caution">
    <text evidence="1">The sequence shown here is derived from an EMBL/GenBank/DDBJ whole genome shotgun (WGS) entry which is preliminary data.</text>
</comment>
<dbReference type="Proteomes" id="UP000593567">
    <property type="component" value="Unassembled WGS sequence"/>
</dbReference>
<evidence type="ECO:0000313" key="1">
    <source>
        <dbReference type="EMBL" id="KAF6028860.1"/>
    </source>
</evidence>
<dbReference type="SUPFAM" id="SSF48371">
    <property type="entry name" value="ARM repeat"/>
    <property type="match status" value="1"/>
</dbReference>